<dbReference type="Gene3D" id="1.10.490.10">
    <property type="entry name" value="Globins"/>
    <property type="match status" value="1"/>
</dbReference>
<name>A0A923DYH9_9SPHI</name>
<comment type="caution">
    <text evidence="5">The sequence shown here is derived from an EMBL/GenBank/DDBJ whole genome shotgun (WGS) entry which is preliminary data.</text>
</comment>
<keyword evidence="4" id="KW-0408">Iron</keyword>
<reference evidence="5" key="1">
    <citation type="submission" date="2019-11" db="EMBL/GenBank/DDBJ databases">
        <title>Description of Pedobacter sp. LMG 31464T.</title>
        <authorList>
            <person name="Carlier A."/>
            <person name="Qi S."/>
            <person name="Vandamme P."/>
        </authorList>
    </citation>
    <scope>NUCLEOTIDE SEQUENCE</scope>
    <source>
        <strain evidence="5">LMG 31464</strain>
    </source>
</reference>
<evidence type="ECO:0000256" key="1">
    <source>
        <dbReference type="ARBA" id="ARBA00022448"/>
    </source>
</evidence>
<sequence>MQSESTDILNLDDVKILVNDFYGKVRDNQLLAPIFNNVIKDNWQAHLEKMYTFWQTILLETPTYSGSPFLKHAKLPIAKEHFDTWISLFNQTVDEHFTGTKASEAKWRAAKMSEMFQYKLDYYKNNPAQPLI</sequence>
<dbReference type="GO" id="GO:0019825">
    <property type="term" value="F:oxygen binding"/>
    <property type="evidence" value="ECO:0007669"/>
    <property type="project" value="InterPro"/>
</dbReference>
<dbReference type="GO" id="GO:0046872">
    <property type="term" value="F:metal ion binding"/>
    <property type="evidence" value="ECO:0007669"/>
    <property type="project" value="UniProtKB-KW"/>
</dbReference>
<keyword evidence="2" id="KW-0349">Heme</keyword>
<dbReference type="SUPFAM" id="SSF46458">
    <property type="entry name" value="Globin-like"/>
    <property type="match status" value="1"/>
</dbReference>
<dbReference type="InterPro" id="IPR009050">
    <property type="entry name" value="Globin-like_sf"/>
</dbReference>
<keyword evidence="6" id="KW-1185">Reference proteome</keyword>
<proteinExistence type="predicted"/>
<organism evidence="5 6">
    <name type="scientific">Pedobacter planticolens</name>
    <dbReference type="NCBI Taxonomy" id="2679964"/>
    <lineage>
        <taxon>Bacteria</taxon>
        <taxon>Pseudomonadati</taxon>
        <taxon>Bacteroidota</taxon>
        <taxon>Sphingobacteriia</taxon>
        <taxon>Sphingobacteriales</taxon>
        <taxon>Sphingobacteriaceae</taxon>
        <taxon>Pedobacter</taxon>
    </lineage>
</organism>
<evidence type="ECO:0000256" key="3">
    <source>
        <dbReference type="ARBA" id="ARBA00022723"/>
    </source>
</evidence>
<evidence type="ECO:0000313" key="5">
    <source>
        <dbReference type="EMBL" id="MBB2146402.1"/>
    </source>
</evidence>
<keyword evidence="3" id="KW-0479">Metal-binding</keyword>
<dbReference type="GO" id="GO:0020037">
    <property type="term" value="F:heme binding"/>
    <property type="evidence" value="ECO:0007669"/>
    <property type="project" value="InterPro"/>
</dbReference>
<keyword evidence="1" id="KW-0813">Transport</keyword>
<dbReference type="Proteomes" id="UP000601055">
    <property type="component" value="Unassembled WGS sequence"/>
</dbReference>
<dbReference type="EMBL" id="WNXD01000002">
    <property type="protein sequence ID" value="MBB2146402.1"/>
    <property type="molecule type" value="Genomic_DNA"/>
</dbReference>
<evidence type="ECO:0000313" key="6">
    <source>
        <dbReference type="Proteomes" id="UP000601055"/>
    </source>
</evidence>
<dbReference type="InterPro" id="IPR001486">
    <property type="entry name" value="Hemoglobin_trunc"/>
</dbReference>
<dbReference type="InterPro" id="IPR012292">
    <property type="entry name" value="Globin/Proto"/>
</dbReference>
<dbReference type="RefSeq" id="WP_182923059.1">
    <property type="nucleotide sequence ID" value="NZ_WNXD01000002.1"/>
</dbReference>
<dbReference type="AlphaFoldDB" id="A0A923DYH9"/>
<protein>
    <submittedName>
        <fullName evidence="5">Globin</fullName>
    </submittedName>
</protein>
<gene>
    <name evidence="5" type="ORF">GM921_12950</name>
</gene>
<accession>A0A923DYH9</accession>
<dbReference type="CDD" id="cd08916">
    <property type="entry name" value="TrHb3_P"/>
    <property type="match status" value="1"/>
</dbReference>
<evidence type="ECO:0000256" key="2">
    <source>
        <dbReference type="ARBA" id="ARBA00022617"/>
    </source>
</evidence>
<evidence type="ECO:0000256" key="4">
    <source>
        <dbReference type="ARBA" id="ARBA00023004"/>
    </source>
</evidence>
<dbReference type="Pfam" id="PF01152">
    <property type="entry name" value="Bac_globin"/>
    <property type="match status" value="1"/>
</dbReference>